<evidence type="ECO:0000313" key="2">
    <source>
        <dbReference type="Proteomes" id="UP001185984"/>
    </source>
</evidence>
<reference evidence="2" key="1">
    <citation type="journal article" date="2022" name="J Environ Chem Eng">
        <title>Biodegradation of petroleum oil using a constructed nonpathogenic and heavy metal-tolerant bacterial consortium isolated from marine sponges.</title>
        <authorList>
            <person name="Dechsakulwatana C."/>
            <person name="Rungsihiranrut A."/>
            <person name="Muangchinda C."/>
            <person name="Ningthoujam R."/>
            <person name="Klankeo P."/>
            <person name="Pinyakong O."/>
        </authorList>
    </citation>
    <scope>NUCLEOTIDE SEQUENCE [LARGE SCALE GENOMIC DNA]</scope>
    <source>
        <strain evidence="2">MO2-4</strain>
    </source>
</reference>
<accession>A0ABU3ZZI2</accession>
<comment type="caution">
    <text evidence="1">The sequence shown here is derived from an EMBL/GenBank/DDBJ whole genome shotgun (WGS) entry which is preliminary data.</text>
</comment>
<name>A0ABU3ZZI2_9SPHN</name>
<sequence length="67" mass="7840">MKGTAKVRRRLPGIFLKRSFQTFKERVETQMIVDLLRLTTSRAVGAGQTSGAFRLCNRRLPRQFRRM</sequence>
<dbReference type="Proteomes" id="UP001185984">
    <property type="component" value="Unassembled WGS sequence"/>
</dbReference>
<evidence type="ECO:0000313" key="1">
    <source>
        <dbReference type="EMBL" id="MDV5824934.1"/>
    </source>
</evidence>
<keyword evidence="2" id="KW-1185">Reference proteome</keyword>
<organism evidence="1 2">
    <name type="scientific">Sphingobium naphthae</name>
    <dbReference type="NCBI Taxonomy" id="1886786"/>
    <lineage>
        <taxon>Bacteria</taxon>
        <taxon>Pseudomonadati</taxon>
        <taxon>Pseudomonadota</taxon>
        <taxon>Alphaproteobacteria</taxon>
        <taxon>Sphingomonadales</taxon>
        <taxon>Sphingomonadaceae</taxon>
        <taxon>Sphingobium</taxon>
    </lineage>
</organism>
<evidence type="ECO:0008006" key="3">
    <source>
        <dbReference type="Google" id="ProtNLM"/>
    </source>
</evidence>
<protein>
    <recommendedName>
        <fullName evidence="3">Transposase</fullName>
    </recommendedName>
</protein>
<proteinExistence type="predicted"/>
<dbReference type="EMBL" id="JAPTHD010000007">
    <property type="protein sequence ID" value="MDV5824934.1"/>
    <property type="molecule type" value="Genomic_DNA"/>
</dbReference>
<gene>
    <name evidence="1" type="ORF">O0R41_15110</name>
</gene>
<dbReference type="RefSeq" id="WP_317517584.1">
    <property type="nucleotide sequence ID" value="NZ_JAPTHD010000007.1"/>
</dbReference>